<organism evidence="2 3">
    <name type="scientific">Sphingomonas olei</name>
    <dbReference type="NCBI Taxonomy" id="1886787"/>
    <lineage>
        <taxon>Bacteria</taxon>
        <taxon>Pseudomonadati</taxon>
        <taxon>Pseudomonadota</taxon>
        <taxon>Alphaproteobacteria</taxon>
        <taxon>Sphingomonadales</taxon>
        <taxon>Sphingomonadaceae</taxon>
        <taxon>Sphingomonas</taxon>
    </lineage>
</organism>
<gene>
    <name evidence="2" type="ORF">E5988_12800</name>
</gene>
<dbReference type="SUPFAM" id="SSF141371">
    <property type="entry name" value="PilZ domain-like"/>
    <property type="match status" value="1"/>
</dbReference>
<comment type="caution">
    <text evidence="2">The sequence shown here is derived from an EMBL/GenBank/DDBJ whole genome shotgun (WGS) entry which is preliminary data.</text>
</comment>
<reference evidence="2 3" key="1">
    <citation type="submission" date="2019-04" db="EMBL/GenBank/DDBJ databases">
        <title>Microbes associate with the intestines of laboratory mice.</title>
        <authorList>
            <person name="Navarre W."/>
            <person name="Wong E."/>
            <person name="Huang K.C."/>
            <person name="Tropini C."/>
            <person name="Ng K."/>
            <person name="Yu B."/>
        </authorList>
    </citation>
    <scope>NUCLEOTIDE SEQUENCE [LARGE SCALE GENOMIC DNA]</scope>
    <source>
        <strain evidence="2 3">NM83_B4-11</strain>
    </source>
</reference>
<dbReference type="Gene3D" id="2.40.10.220">
    <property type="entry name" value="predicted glycosyltransferase like domains"/>
    <property type="match status" value="1"/>
</dbReference>
<dbReference type="Pfam" id="PF07238">
    <property type="entry name" value="PilZ"/>
    <property type="match status" value="2"/>
</dbReference>
<feature type="domain" description="PilZ" evidence="1">
    <location>
        <begin position="136"/>
        <end position="211"/>
    </location>
</feature>
<evidence type="ECO:0000313" key="3">
    <source>
        <dbReference type="Proteomes" id="UP000308038"/>
    </source>
</evidence>
<feature type="domain" description="PilZ" evidence="1">
    <location>
        <begin position="35"/>
        <end position="124"/>
    </location>
</feature>
<accession>A0ABY2QEY4</accession>
<evidence type="ECO:0000259" key="1">
    <source>
        <dbReference type="Pfam" id="PF07238"/>
    </source>
</evidence>
<dbReference type="EMBL" id="SSTI01000009">
    <property type="protein sequence ID" value="THG39124.1"/>
    <property type="molecule type" value="Genomic_DNA"/>
</dbReference>
<sequence length="219" mass="23833">MAPSRAGGLKMNVHDLNRGAIEQGARSLRSLSAPERRRGQRLRTVYRVARLFTRGDTGLARVRNISDGGLMLSTTMDMCVGDPVRVDLSDSCSLSGKVAWHHGDQCGIALNAPIDSSAVLKRLFEERRAGDARPMRINHQKSVVVESELGLQVATLRDVSQSGLKLAHDGRFTAGLPVKVRLSPELERRGVVRWSQTGLAGVVLTEGLSVEELGSMRDL</sequence>
<keyword evidence="3" id="KW-1185">Reference proteome</keyword>
<dbReference type="InterPro" id="IPR009875">
    <property type="entry name" value="PilZ_domain"/>
</dbReference>
<protein>
    <submittedName>
        <fullName evidence="2">PilZ domain-containing protein</fullName>
    </submittedName>
</protein>
<dbReference type="Proteomes" id="UP000308038">
    <property type="component" value="Unassembled WGS sequence"/>
</dbReference>
<proteinExistence type="predicted"/>
<evidence type="ECO:0000313" key="2">
    <source>
        <dbReference type="EMBL" id="THG39124.1"/>
    </source>
</evidence>
<name>A0ABY2QEY4_9SPHN</name>